<keyword evidence="2" id="KW-1185">Reference proteome</keyword>
<dbReference type="eggNOG" id="ENOG5032TXI">
    <property type="taxonomic scope" value="Bacteria"/>
</dbReference>
<reference evidence="1 2" key="1">
    <citation type="journal article" date="2008" name="Proc. Natl. Acad. Sci. U.S.A.">
        <title>Niche adaptation and genome expansion in the chlorophyll d-producing cyanobacterium Acaryochloris marina.</title>
        <authorList>
            <person name="Swingley W.D."/>
            <person name="Chen M."/>
            <person name="Cheung P.C."/>
            <person name="Conrad A.L."/>
            <person name="Dejesa L.C."/>
            <person name="Hao J."/>
            <person name="Honchak B.M."/>
            <person name="Karbach L.E."/>
            <person name="Kurdoglu A."/>
            <person name="Lahiri S."/>
            <person name="Mastrian S.D."/>
            <person name="Miyashita H."/>
            <person name="Page L."/>
            <person name="Ramakrishna P."/>
            <person name="Satoh S."/>
            <person name="Sattley W.M."/>
            <person name="Shimada Y."/>
            <person name="Taylor H.L."/>
            <person name="Tomo T."/>
            <person name="Tsuchiya T."/>
            <person name="Wang Z.T."/>
            <person name="Raymond J."/>
            <person name="Mimuro M."/>
            <person name="Blankenship R.E."/>
            <person name="Touchman J.W."/>
        </authorList>
    </citation>
    <scope>NUCLEOTIDE SEQUENCE [LARGE SCALE GENOMIC DNA]</scope>
    <source>
        <strain evidence="2">MBIC 11017</strain>
    </source>
</reference>
<dbReference type="KEGG" id="amr:AM1_5098"/>
<name>B0C785_ACAM1</name>
<dbReference type="HOGENOM" id="CLU_120382_0_0_3"/>
<evidence type="ECO:0000313" key="2">
    <source>
        <dbReference type="Proteomes" id="UP000000268"/>
    </source>
</evidence>
<organism evidence="1 2">
    <name type="scientific">Acaryochloris marina (strain MBIC 11017)</name>
    <dbReference type="NCBI Taxonomy" id="329726"/>
    <lineage>
        <taxon>Bacteria</taxon>
        <taxon>Bacillati</taxon>
        <taxon>Cyanobacteriota</taxon>
        <taxon>Cyanophyceae</taxon>
        <taxon>Acaryochloridales</taxon>
        <taxon>Acaryochloridaceae</taxon>
        <taxon>Acaryochloris</taxon>
    </lineage>
</organism>
<protein>
    <submittedName>
        <fullName evidence="1">Uncharacterized protein</fullName>
    </submittedName>
</protein>
<dbReference type="EMBL" id="CP000828">
    <property type="protein sequence ID" value="ABW30062.1"/>
    <property type="molecule type" value="Genomic_DNA"/>
</dbReference>
<dbReference type="AlphaFoldDB" id="B0C785"/>
<sequence>MALRDQVKDEETQASIAADCAQLMDQQVAAKTGISGLALKTAYKALKGIGPGYIPRALKSLVPQALDALDPMWTAGVQAGNPVEHLSQNSAETADVLLGVTDNKLSVAKNKIVIATYKKVRKSVKGDVEAAVPGLAEILGNYAHN</sequence>
<dbReference type="Proteomes" id="UP000000268">
    <property type="component" value="Chromosome"/>
</dbReference>
<dbReference type="RefSeq" id="WP_010477618.1">
    <property type="nucleotide sequence ID" value="NC_009925.1"/>
</dbReference>
<dbReference type="OrthoDB" id="530636at2"/>
<dbReference type="InterPro" id="IPR054211">
    <property type="entry name" value="DUF6918"/>
</dbReference>
<dbReference type="Pfam" id="PF21893">
    <property type="entry name" value="DUF6918"/>
    <property type="match status" value="1"/>
</dbReference>
<accession>B0C785</accession>
<evidence type="ECO:0000313" key="1">
    <source>
        <dbReference type="EMBL" id="ABW30062.1"/>
    </source>
</evidence>
<dbReference type="STRING" id="329726.AM1_5098"/>
<proteinExistence type="predicted"/>
<gene>
    <name evidence="1" type="ordered locus">AM1_5098</name>
</gene>